<evidence type="ECO:0000313" key="11">
    <source>
        <dbReference type="EMBL" id="NKX49443.1"/>
    </source>
</evidence>
<accession>A0ABX1JJY8</accession>
<organism evidence="11 12">
    <name type="scientific">Arthrobacter deserti</name>
    <dbReference type="NCBI Taxonomy" id="1742687"/>
    <lineage>
        <taxon>Bacteria</taxon>
        <taxon>Bacillati</taxon>
        <taxon>Actinomycetota</taxon>
        <taxon>Actinomycetes</taxon>
        <taxon>Micrococcales</taxon>
        <taxon>Micrococcaceae</taxon>
        <taxon>Arthrobacter</taxon>
    </lineage>
</organism>
<dbReference type="Gene3D" id="2.30.30.60">
    <property type="match status" value="1"/>
</dbReference>
<dbReference type="InterPro" id="IPR010920">
    <property type="entry name" value="LSM_dom_sf"/>
</dbReference>
<dbReference type="Proteomes" id="UP000523795">
    <property type="component" value="Unassembled WGS sequence"/>
</dbReference>
<dbReference type="Pfam" id="PF21088">
    <property type="entry name" value="MS_channel_1st"/>
    <property type="match status" value="1"/>
</dbReference>
<feature type="domain" description="Mechanosensitive ion channel transmembrane helices 2/3" evidence="10">
    <location>
        <begin position="95"/>
        <end position="135"/>
    </location>
</feature>
<evidence type="ECO:0000313" key="12">
    <source>
        <dbReference type="Proteomes" id="UP000523795"/>
    </source>
</evidence>
<comment type="similarity">
    <text evidence="2">Belongs to the MscS (TC 1.A.23) family.</text>
</comment>
<keyword evidence="5 8" id="KW-1133">Transmembrane helix</keyword>
<gene>
    <name evidence="11" type="ORF">HER39_02375</name>
</gene>
<evidence type="ECO:0000256" key="7">
    <source>
        <dbReference type="SAM" id="MobiDB-lite"/>
    </source>
</evidence>
<keyword evidence="12" id="KW-1185">Reference proteome</keyword>
<dbReference type="InterPro" id="IPR045276">
    <property type="entry name" value="YbiO_bact"/>
</dbReference>
<name>A0ABX1JJY8_9MICC</name>
<feature type="domain" description="Mechanosensitive ion channel MscS" evidence="9">
    <location>
        <begin position="137"/>
        <end position="196"/>
    </location>
</feature>
<evidence type="ECO:0000256" key="4">
    <source>
        <dbReference type="ARBA" id="ARBA00022692"/>
    </source>
</evidence>
<feature type="transmembrane region" description="Helical" evidence="8">
    <location>
        <begin position="115"/>
        <end position="134"/>
    </location>
</feature>
<protein>
    <submittedName>
        <fullName evidence="11">Mechanosensitive ion channel</fullName>
    </submittedName>
</protein>
<keyword evidence="3" id="KW-1003">Cell membrane</keyword>
<dbReference type="PANTHER" id="PTHR30460">
    <property type="entry name" value="MODERATE CONDUCTANCE MECHANOSENSITIVE CHANNEL YBIO"/>
    <property type="match status" value="1"/>
</dbReference>
<dbReference type="InterPro" id="IPR023408">
    <property type="entry name" value="MscS_beta-dom_sf"/>
</dbReference>
<evidence type="ECO:0000256" key="3">
    <source>
        <dbReference type="ARBA" id="ARBA00022475"/>
    </source>
</evidence>
<dbReference type="SUPFAM" id="SSF82861">
    <property type="entry name" value="Mechanosensitive channel protein MscS (YggB), transmembrane region"/>
    <property type="match status" value="1"/>
</dbReference>
<keyword evidence="4 8" id="KW-0812">Transmembrane</keyword>
<comment type="caution">
    <text evidence="11">The sequence shown here is derived from an EMBL/GenBank/DDBJ whole genome shotgun (WGS) entry which is preliminary data.</text>
</comment>
<dbReference type="Gene3D" id="1.10.287.1260">
    <property type="match status" value="1"/>
</dbReference>
<comment type="subcellular location">
    <subcellularLocation>
        <location evidence="1">Cell membrane</location>
        <topology evidence="1">Multi-pass membrane protein</topology>
    </subcellularLocation>
</comment>
<evidence type="ECO:0000259" key="9">
    <source>
        <dbReference type="Pfam" id="PF00924"/>
    </source>
</evidence>
<evidence type="ECO:0000256" key="2">
    <source>
        <dbReference type="ARBA" id="ARBA00008017"/>
    </source>
</evidence>
<evidence type="ECO:0000256" key="6">
    <source>
        <dbReference type="ARBA" id="ARBA00023136"/>
    </source>
</evidence>
<dbReference type="SUPFAM" id="SSF50182">
    <property type="entry name" value="Sm-like ribonucleoproteins"/>
    <property type="match status" value="1"/>
</dbReference>
<keyword evidence="6 8" id="KW-0472">Membrane</keyword>
<evidence type="ECO:0000256" key="5">
    <source>
        <dbReference type="ARBA" id="ARBA00022989"/>
    </source>
</evidence>
<dbReference type="InterPro" id="IPR006685">
    <property type="entry name" value="MscS_channel_2nd"/>
</dbReference>
<evidence type="ECO:0000256" key="8">
    <source>
        <dbReference type="SAM" id="Phobius"/>
    </source>
</evidence>
<dbReference type="InterPro" id="IPR011014">
    <property type="entry name" value="MscS_channel_TM-2"/>
</dbReference>
<dbReference type="EMBL" id="JAAZSR010000017">
    <property type="protein sequence ID" value="NKX49443.1"/>
    <property type="molecule type" value="Genomic_DNA"/>
</dbReference>
<feature type="transmembrane region" description="Helical" evidence="8">
    <location>
        <begin position="90"/>
        <end position="109"/>
    </location>
</feature>
<proteinExistence type="inferred from homology"/>
<dbReference type="PANTHER" id="PTHR30460:SF0">
    <property type="entry name" value="MODERATE CONDUCTANCE MECHANOSENSITIVE CHANNEL YBIO"/>
    <property type="match status" value="1"/>
</dbReference>
<feature type="region of interest" description="Disordered" evidence="7">
    <location>
        <begin position="204"/>
        <end position="223"/>
    </location>
</feature>
<dbReference type="Pfam" id="PF00924">
    <property type="entry name" value="MS_channel_2nd"/>
    <property type="match status" value="1"/>
</dbReference>
<feature type="transmembrane region" description="Helical" evidence="8">
    <location>
        <begin position="26"/>
        <end position="47"/>
    </location>
</feature>
<dbReference type="InterPro" id="IPR049142">
    <property type="entry name" value="MS_channel_1st"/>
</dbReference>
<reference evidence="11 12" key="1">
    <citation type="submission" date="2020-04" db="EMBL/GenBank/DDBJ databases">
        <authorList>
            <person name="Liu S."/>
        </authorList>
    </citation>
    <scope>NUCLEOTIDE SEQUENCE [LARGE SCALE GENOMIC DNA]</scope>
    <source>
        <strain evidence="11 12">CGMCC 1.15091</strain>
    </source>
</reference>
<sequence>MTGQITEQVTAQTLSFIDRLSPGGDIFQACVIILVGLTIWTIAHFVIGRITERIKRGTSIFKKPHFRWAQPILRNQEQSRRIQRADTVGSILKSVVSIFVTGMVIIMVMDTFKLPIAPLLTSVGIAGVAIGFGAQQLVRDFLSGIFITIEDQYGIGDTIVTSEVVGKVEAVGLRVTRVVDEEGVVWYLRNGEILRVGNRSQGNYQPKEDVEHGNPALAEQAAE</sequence>
<evidence type="ECO:0000256" key="1">
    <source>
        <dbReference type="ARBA" id="ARBA00004651"/>
    </source>
</evidence>
<evidence type="ECO:0000259" key="10">
    <source>
        <dbReference type="Pfam" id="PF21088"/>
    </source>
</evidence>